<dbReference type="Gene3D" id="3.30.420.10">
    <property type="entry name" value="Ribonuclease H-like superfamily/Ribonuclease H"/>
    <property type="match status" value="1"/>
</dbReference>
<feature type="domain" description="Integrase catalytic" evidence="2">
    <location>
        <begin position="115"/>
        <end position="291"/>
    </location>
</feature>
<organism evidence="3 4">
    <name type="scientific">Blautia obeum</name>
    <dbReference type="NCBI Taxonomy" id="40520"/>
    <lineage>
        <taxon>Bacteria</taxon>
        <taxon>Bacillati</taxon>
        <taxon>Bacillota</taxon>
        <taxon>Clostridia</taxon>
        <taxon>Lachnospirales</taxon>
        <taxon>Lachnospiraceae</taxon>
        <taxon>Blautia</taxon>
    </lineage>
</organism>
<dbReference type="EMBL" id="QRUH01000038">
    <property type="protein sequence ID" value="RGR43973.1"/>
    <property type="molecule type" value="Genomic_DNA"/>
</dbReference>
<dbReference type="InterPro" id="IPR012337">
    <property type="entry name" value="RNaseH-like_sf"/>
</dbReference>
<dbReference type="GO" id="GO:0015074">
    <property type="term" value="P:DNA integration"/>
    <property type="evidence" value="ECO:0007669"/>
    <property type="project" value="InterPro"/>
</dbReference>
<dbReference type="InterPro" id="IPR054353">
    <property type="entry name" value="IstA-like_C"/>
</dbReference>
<dbReference type="InterPro" id="IPR001584">
    <property type="entry name" value="Integrase_cat-core"/>
</dbReference>
<comment type="similarity">
    <text evidence="1">Belongs to the transposase IS21/IS408/IS1162 family.</text>
</comment>
<dbReference type="PANTHER" id="PTHR35004">
    <property type="entry name" value="TRANSPOSASE RV3428C-RELATED"/>
    <property type="match status" value="1"/>
</dbReference>
<dbReference type="PROSITE" id="PS50994">
    <property type="entry name" value="INTEGRASE"/>
    <property type="match status" value="1"/>
</dbReference>
<sequence>MYDLQDWAAVQRVYKQTRSKRATAKILGMSRNTVRSLLEEKEAPVYKRTVYKSKIDGFKEQIIEWRCEPFLFNGTRIFRELKARGYTGSIGPVYRYLSKIEEDIKDHISSKATVRHESPPGDQAQFDWSPYNVPVDGVIITVYCFSMILSASRKKAVCFSLKADAAAIYEAIQELFEDLGGVTLELLIDNPTALVIENNPRNEMEIRYNPHALLMARHLGTELNACPCYWPRKKGKIERPFNYIEEQFIKGNHFASMEDLNRRGKDFVESWCNETHTTTKRIPNIHYLQEERDLLLPLPDRRYRLKELESRIISPDCYISIGGNKYSVPDIFAAKTMYFRIIYGFRIELYDRKKNYVMKLEASRNKHEILTNSEHYKNVAPKAPTSIPQIRREFTARYSNGLAYLEAAGKKFDQPTHYARKIMLLEELYDTDTLNRFIGYAIQHDSMDILSFKELLKAYNAGRLSLPEISEQRPEVLCKTGEYRDDDSKLLRDLDYYEQNVGGTVNA</sequence>
<dbReference type="SUPFAM" id="SSF53098">
    <property type="entry name" value="Ribonuclease H-like"/>
    <property type="match status" value="1"/>
</dbReference>
<dbReference type="NCBIfam" id="NF033546">
    <property type="entry name" value="transpos_IS21"/>
    <property type="match status" value="1"/>
</dbReference>
<gene>
    <name evidence="3" type="ORF">DWY46_19470</name>
</gene>
<dbReference type="AlphaFoldDB" id="A0A412EKF9"/>
<evidence type="ECO:0000259" key="2">
    <source>
        <dbReference type="PROSITE" id="PS50994"/>
    </source>
</evidence>
<evidence type="ECO:0000313" key="3">
    <source>
        <dbReference type="EMBL" id="RGR43973.1"/>
    </source>
</evidence>
<dbReference type="PANTHER" id="PTHR35004:SF7">
    <property type="entry name" value="INTEGRASE PROTEIN"/>
    <property type="match status" value="1"/>
</dbReference>
<dbReference type="InterPro" id="IPR036397">
    <property type="entry name" value="RNaseH_sf"/>
</dbReference>
<dbReference type="Pfam" id="PF22483">
    <property type="entry name" value="Mu-transpos_C_2"/>
    <property type="match status" value="1"/>
</dbReference>
<evidence type="ECO:0000256" key="1">
    <source>
        <dbReference type="ARBA" id="ARBA00009277"/>
    </source>
</evidence>
<dbReference type="RefSeq" id="WP_118031851.1">
    <property type="nucleotide sequence ID" value="NZ_QRUH01000038.1"/>
</dbReference>
<reference evidence="3 4" key="1">
    <citation type="submission" date="2018-08" db="EMBL/GenBank/DDBJ databases">
        <title>A genome reference for cultivated species of the human gut microbiota.</title>
        <authorList>
            <person name="Zou Y."/>
            <person name="Xue W."/>
            <person name="Luo G."/>
        </authorList>
    </citation>
    <scope>NUCLEOTIDE SEQUENCE [LARGE SCALE GENOMIC DNA]</scope>
    <source>
        <strain evidence="3 4">AF25-21</strain>
    </source>
</reference>
<dbReference type="GO" id="GO:0003676">
    <property type="term" value="F:nucleic acid binding"/>
    <property type="evidence" value="ECO:0007669"/>
    <property type="project" value="InterPro"/>
</dbReference>
<comment type="caution">
    <text evidence="3">The sequence shown here is derived from an EMBL/GenBank/DDBJ whole genome shotgun (WGS) entry which is preliminary data.</text>
</comment>
<protein>
    <submittedName>
        <fullName evidence="3">IS21 family transposase</fullName>
    </submittedName>
</protein>
<name>A0A412EKF9_9FIRM</name>
<accession>A0A412EKF9</accession>
<dbReference type="Proteomes" id="UP000285839">
    <property type="component" value="Unassembled WGS sequence"/>
</dbReference>
<proteinExistence type="inferred from homology"/>
<evidence type="ECO:0000313" key="4">
    <source>
        <dbReference type="Proteomes" id="UP000285839"/>
    </source>
</evidence>